<dbReference type="Proteomes" id="UP001386437">
    <property type="component" value="Unassembled WGS sequence"/>
</dbReference>
<dbReference type="PANTHER" id="PTHR12918:SF1">
    <property type="entry name" value="CYSTEINE DIOXYGENASE TYPE 1"/>
    <property type="match status" value="1"/>
</dbReference>
<keyword evidence="7" id="KW-1185">Reference proteome</keyword>
<dbReference type="InterPro" id="IPR014710">
    <property type="entry name" value="RmlC-like_jellyroll"/>
</dbReference>
<keyword evidence="4" id="KW-0560">Oxidoreductase</keyword>
<dbReference type="EMBL" id="JACFYJ010000015">
    <property type="protein sequence ID" value="MEI5997863.1"/>
    <property type="molecule type" value="Genomic_DNA"/>
</dbReference>
<evidence type="ECO:0000256" key="2">
    <source>
        <dbReference type="ARBA" id="ARBA00022723"/>
    </source>
</evidence>
<name>A0ABU8IRE7_9BURK</name>
<keyword evidence="2" id="KW-0479">Metal-binding</keyword>
<evidence type="ECO:0000256" key="5">
    <source>
        <dbReference type="ARBA" id="ARBA00023004"/>
    </source>
</evidence>
<dbReference type="PANTHER" id="PTHR12918">
    <property type="entry name" value="CYSTEINE DIOXYGENASE"/>
    <property type="match status" value="1"/>
</dbReference>
<dbReference type="Gene3D" id="2.60.120.10">
    <property type="entry name" value="Jelly Rolls"/>
    <property type="match status" value="1"/>
</dbReference>
<sequence>MSLEASPRFRDFIRQVTRVLDAQPVDEGVLLARIGEAARSLVSMDDWLPPGAAVPHPQFYQQYLLYCDPSERFSVVSFVWGPGQKTPIHDHMTWGVIAMLRGAERGERFAIGAPMTSLGVTILRRGDVEYVSPKIGDIHEVSNVFSDAVSVSIHVYGGNIGRIARHVFEAGTGASKEFLSGYANVDQALHGYTSFPSS</sequence>
<keyword evidence="5" id="KW-0408">Iron</keyword>
<evidence type="ECO:0000256" key="3">
    <source>
        <dbReference type="ARBA" id="ARBA00022964"/>
    </source>
</evidence>
<dbReference type="CDD" id="cd10548">
    <property type="entry name" value="cupin_CDO"/>
    <property type="match status" value="1"/>
</dbReference>
<evidence type="ECO:0000313" key="6">
    <source>
        <dbReference type="EMBL" id="MEI5997863.1"/>
    </source>
</evidence>
<dbReference type="InterPro" id="IPR011051">
    <property type="entry name" value="RmlC_Cupin_sf"/>
</dbReference>
<keyword evidence="3 6" id="KW-0223">Dioxygenase</keyword>
<reference evidence="6 7" key="1">
    <citation type="journal article" date="2022" name="Arch. Microbiol.">
        <title>Paraburkholderia bengalensis sp. nov. isolated from roots of Oryza sativa, IR64.</title>
        <authorList>
            <person name="Nag P."/>
            <person name="Mondal N."/>
            <person name="Sarkar J."/>
            <person name="Das S."/>
        </authorList>
    </citation>
    <scope>NUCLEOTIDE SEQUENCE [LARGE SCALE GENOMIC DNA]</scope>
    <source>
        <strain evidence="6 7">IR64_4_BI</strain>
    </source>
</reference>
<comment type="caution">
    <text evidence="6">The sequence shown here is derived from an EMBL/GenBank/DDBJ whole genome shotgun (WGS) entry which is preliminary data.</text>
</comment>
<protein>
    <submittedName>
        <fullName evidence="6">Cysteine dioxygenase</fullName>
    </submittedName>
</protein>
<dbReference type="GO" id="GO:0051213">
    <property type="term" value="F:dioxygenase activity"/>
    <property type="evidence" value="ECO:0007669"/>
    <property type="project" value="UniProtKB-KW"/>
</dbReference>
<gene>
    <name evidence="6" type="ORF">H3V53_11820</name>
</gene>
<organism evidence="6 7">
    <name type="scientific">Paraburkholderia bengalensis</name>
    <dbReference type="NCBI Taxonomy" id="2747562"/>
    <lineage>
        <taxon>Bacteria</taxon>
        <taxon>Pseudomonadati</taxon>
        <taxon>Pseudomonadota</taxon>
        <taxon>Betaproteobacteria</taxon>
        <taxon>Burkholderiales</taxon>
        <taxon>Burkholderiaceae</taxon>
        <taxon>Paraburkholderia</taxon>
    </lineage>
</organism>
<dbReference type="SUPFAM" id="SSF51182">
    <property type="entry name" value="RmlC-like cupins"/>
    <property type="match status" value="1"/>
</dbReference>
<comment type="similarity">
    <text evidence="1">Belongs to the cysteine dioxygenase family.</text>
</comment>
<evidence type="ECO:0000313" key="7">
    <source>
        <dbReference type="Proteomes" id="UP001386437"/>
    </source>
</evidence>
<evidence type="ECO:0000256" key="1">
    <source>
        <dbReference type="ARBA" id="ARBA00006622"/>
    </source>
</evidence>
<evidence type="ECO:0000256" key="4">
    <source>
        <dbReference type="ARBA" id="ARBA00023002"/>
    </source>
</evidence>
<dbReference type="Pfam" id="PF05995">
    <property type="entry name" value="CDO_I"/>
    <property type="match status" value="1"/>
</dbReference>
<dbReference type="InterPro" id="IPR010300">
    <property type="entry name" value="CDO_1"/>
</dbReference>
<accession>A0ABU8IRE7</accession>
<proteinExistence type="inferred from homology"/>